<organism evidence="1 2">
    <name type="scientific">Pararobbsia alpina</name>
    <dbReference type="NCBI Taxonomy" id="621374"/>
    <lineage>
        <taxon>Bacteria</taxon>
        <taxon>Pseudomonadati</taxon>
        <taxon>Pseudomonadota</taxon>
        <taxon>Betaproteobacteria</taxon>
        <taxon>Burkholderiales</taxon>
        <taxon>Burkholderiaceae</taxon>
        <taxon>Pararobbsia</taxon>
    </lineage>
</organism>
<dbReference type="Proteomes" id="UP000494115">
    <property type="component" value="Unassembled WGS sequence"/>
</dbReference>
<protein>
    <recommendedName>
        <fullName evidence="3">Ester cyclase</fullName>
    </recommendedName>
</protein>
<dbReference type="PANTHER" id="PTHR38436:SF1">
    <property type="entry name" value="ESTER CYCLASE"/>
    <property type="match status" value="1"/>
</dbReference>
<proteinExistence type="predicted"/>
<evidence type="ECO:0000313" key="2">
    <source>
        <dbReference type="Proteomes" id="UP000494115"/>
    </source>
</evidence>
<dbReference type="SUPFAM" id="SSF54427">
    <property type="entry name" value="NTF2-like"/>
    <property type="match status" value="1"/>
</dbReference>
<dbReference type="GO" id="GO:0030638">
    <property type="term" value="P:polyketide metabolic process"/>
    <property type="evidence" value="ECO:0007669"/>
    <property type="project" value="InterPro"/>
</dbReference>
<sequence>MNEISGTVRGFVEEVLNQGRIDATGKFFWEDMVEQAPFPGQGPGLEGLKDVLRGMRAGFPDMHWRIEEQLSEADRVVTRFEWTGTHNGEFLGVPATGRPVRVWGVVIDRVQEGRIKESRIIMDTLGLMMQLGVAPSASRQ</sequence>
<gene>
    <name evidence="1" type="ORF">LMG28138_02548</name>
</gene>
<accession>A0A6S7B5P2</accession>
<dbReference type="AlphaFoldDB" id="A0A6S7B5P2"/>
<dbReference type="Gene3D" id="3.10.450.50">
    <property type="match status" value="1"/>
</dbReference>
<name>A0A6S7B5P2_9BURK</name>
<keyword evidence="2" id="KW-1185">Reference proteome</keyword>
<evidence type="ECO:0008006" key="3">
    <source>
        <dbReference type="Google" id="ProtNLM"/>
    </source>
</evidence>
<evidence type="ECO:0000313" key="1">
    <source>
        <dbReference type="EMBL" id="CAB3787972.1"/>
    </source>
</evidence>
<reference evidence="1 2" key="1">
    <citation type="submission" date="2020-04" db="EMBL/GenBank/DDBJ databases">
        <authorList>
            <person name="De Canck E."/>
        </authorList>
    </citation>
    <scope>NUCLEOTIDE SEQUENCE [LARGE SCALE GENOMIC DNA]</scope>
    <source>
        <strain evidence="1 2">LMG 28138</strain>
    </source>
</reference>
<dbReference type="InterPro" id="IPR009959">
    <property type="entry name" value="Cyclase_SnoaL-like"/>
</dbReference>
<dbReference type="Pfam" id="PF07366">
    <property type="entry name" value="SnoaL"/>
    <property type="match status" value="1"/>
</dbReference>
<dbReference type="EMBL" id="CADIKM010000009">
    <property type="protein sequence ID" value="CAB3787972.1"/>
    <property type="molecule type" value="Genomic_DNA"/>
</dbReference>
<dbReference type="InterPro" id="IPR032710">
    <property type="entry name" value="NTF2-like_dom_sf"/>
</dbReference>
<dbReference type="RefSeq" id="WP_175105112.1">
    <property type="nucleotide sequence ID" value="NZ_CADIKM010000009.1"/>
</dbReference>
<dbReference type="PANTHER" id="PTHR38436">
    <property type="entry name" value="POLYKETIDE CYCLASE SNOAL-LIKE DOMAIN"/>
    <property type="match status" value="1"/>
</dbReference>